<dbReference type="EMBL" id="CP017244">
    <property type="protein sequence ID" value="APO79439.1"/>
    <property type="molecule type" value="Genomic_DNA"/>
</dbReference>
<evidence type="ECO:0000256" key="1">
    <source>
        <dbReference type="SAM" id="MobiDB-lite"/>
    </source>
</evidence>
<reference evidence="2 3" key="1">
    <citation type="submission" date="2016-09" db="EMBL/GenBank/DDBJ databases">
        <title>The complete genome sequences of Rhizobium gallicum, symbiovars gallicum and phaseoli, symbionts associated to common bean (Phaseolus vulgaris).</title>
        <authorList>
            <person name="Bustos P."/>
            <person name="Santamaria R.I."/>
            <person name="Perez-Carrascal O.M."/>
            <person name="Juarez S."/>
            <person name="Lozano L."/>
            <person name="Martinez-Flores I."/>
            <person name="Martinez-Romero E."/>
            <person name="Cevallos M."/>
            <person name="Romero D."/>
            <person name="Davila G."/>
            <person name="Gonzalez V."/>
        </authorList>
    </citation>
    <scope>NUCLEOTIDE SEQUENCE [LARGE SCALE GENOMIC DNA]</scope>
    <source>
        <strain evidence="2 3">8C-3</strain>
        <plasmid evidence="3">Plasmid prsp8c3c</plasmid>
    </source>
</reference>
<evidence type="ECO:0000313" key="2">
    <source>
        <dbReference type="EMBL" id="APO79439.1"/>
    </source>
</evidence>
<dbReference type="AlphaFoldDB" id="A0A1L5PGN4"/>
<feature type="region of interest" description="Disordered" evidence="1">
    <location>
        <begin position="1"/>
        <end position="25"/>
    </location>
</feature>
<keyword evidence="2" id="KW-0614">Plasmid</keyword>
<protein>
    <submittedName>
        <fullName evidence="2">Uncharacterized protein</fullName>
    </submittedName>
</protein>
<organism evidence="2 3">
    <name type="scientific">Rhizobium etli 8C-3</name>
    <dbReference type="NCBI Taxonomy" id="538025"/>
    <lineage>
        <taxon>Bacteria</taxon>
        <taxon>Pseudomonadati</taxon>
        <taxon>Pseudomonadota</taxon>
        <taxon>Alphaproteobacteria</taxon>
        <taxon>Hyphomicrobiales</taxon>
        <taxon>Rhizobiaceae</taxon>
        <taxon>Rhizobium/Agrobacterium group</taxon>
        <taxon>Rhizobium</taxon>
    </lineage>
</organism>
<dbReference type="Proteomes" id="UP000185109">
    <property type="component" value="Plasmid pRsp8C3c"/>
</dbReference>
<gene>
    <name evidence="2" type="ORF">AM571_PC01708</name>
</gene>
<proteinExistence type="predicted"/>
<name>A0A1L5PGN4_RHIET</name>
<sequence length="59" mass="6183">MGIGLSLVKGGPNSPSPSECDVGPIRKSGTETAYRRSEQLQGAGIGGNKMTAKIGYRRF</sequence>
<accession>A0A1L5PGN4</accession>
<evidence type="ECO:0000313" key="3">
    <source>
        <dbReference type="Proteomes" id="UP000185109"/>
    </source>
</evidence>
<geneLocation type="plasmid" evidence="3">
    <name>prsp8c3c</name>
</geneLocation>